<reference evidence="9" key="1">
    <citation type="submission" date="2023-07" db="EMBL/GenBank/DDBJ databases">
        <title>Molecular identification of indigenous halophilic bacteria isolated from red sea cost, biodegradation of synthetic dyes and assessment of degraded metabolite toxicity.</title>
        <authorList>
            <person name="Chaieb K."/>
            <person name="Altayb H.N."/>
        </authorList>
    </citation>
    <scope>NUCLEOTIDE SEQUENCE [LARGE SCALE GENOMIC DNA]</scope>
    <source>
        <strain evidence="9">K20</strain>
    </source>
</reference>
<protein>
    <submittedName>
        <fullName evidence="8">Na+/H+ antiporter NhaC family protein</fullName>
    </submittedName>
</protein>
<organism evidence="8 9">
    <name type="scientific">Vibrio tritonius</name>
    <dbReference type="NCBI Taxonomy" id="1435069"/>
    <lineage>
        <taxon>Bacteria</taxon>
        <taxon>Pseudomonadati</taxon>
        <taxon>Pseudomonadota</taxon>
        <taxon>Gammaproteobacteria</taxon>
        <taxon>Vibrionales</taxon>
        <taxon>Vibrionaceae</taxon>
        <taxon>Vibrio</taxon>
    </lineage>
</organism>
<evidence type="ECO:0000259" key="7">
    <source>
        <dbReference type="Pfam" id="PF03553"/>
    </source>
</evidence>
<name>A0ABS7YMY3_9VIBR</name>
<feature type="transmembrane region" description="Helical" evidence="6">
    <location>
        <begin position="161"/>
        <end position="186"/>
    </location>
</feature>
<evidence type="ECO:0000256" key="6">
    <source>
        <dbReference type="SAM" id="Phobius"/>
    </source>
</evidence>
<keyword evidence="2" id="KW-1003">Cell membrane</keyword>
<evidence type="ECO:0000256" key="5">
    <source>
        <dbReference type="ARBA" id="ARBA00023136"/>
    </source>
</evidence>
<accession>A0ABS7YMY3</accession>
<feature type="transmembrane region" description="Helical" evidence="6">
    <location>
        <begin position="498"/>
        <end position="517"/>
    </location>
</feature>
<feature type="transmembrane region" description="Helical" evidence="6">
    <location>
        <begin position="206"/>
        <end position="223"/>
    </location>
</feature>
<feature type="transmembrane region" description="Helical" evidence="6">
    <location>
        <begin position="29"/>
        <end position="57"/>
    </location>
</feature>
<dbReference type="RefSeq" id="WP_225250867.1">
    <property type="nucleotide sequence ID" value="NZ_JAIWIU010000084.1"/>
</dbReference>
<evidence type="ECO:0000256" key="1">
    <source>
        <dbReference type="ARBA" id="ARBA00004651"/>
    </source>
</evidence>
<evidence type="ECO:0000313" key="9">
    <source>
        <dbReference type="Proteomes" id="UP001199044"/>
    </source>
</evidence>
<feature type="domain" description="Na+/H+ antiporter NhaC-like C-terminal" evidence="7">
    <location>
        <begin position="165"/>
        <end position="492"/>
    </location>
</feature>
<dbReference type="PANTHER" id="PTHR43478">
    <property type="entry name" value="NA+/H+ ANTIPORTER-RELATED"/>
    <property type="match status" value="1"/>
</dbReference>
<evidence type="ECO:0000313" key="8">
    <source>
        <dbReference type="EMBL" id="MCA2017043.1"/>
    </source>
</evidence>
<dbReference type="EMBL" id="JAIWIU010000084">
    <property type="protein sequence ID" value="MCA2017043.1"/>
    <property type="molecule type" value="Genomic_DNA"/>
</dbReference>
<feature type="transmembrane region" description="Helical" evidence="6">
    <location>
        <begin position="310"/>
        <end position="330"/>
    </location>
</feature>
<feature type="transmembrane region" description="Helical" evidence="6">
    <location>
        <begin position="269"/>
        <end position="288"/>
    </location>
</feature>
<evidence type="ECO:0000256" key="3">
    <source>
        <dbReference type="ARBA" id="ARBA00022692"/>
    </source>
</evidence>
<keyword evidence="4 6" id="KW-1133">Transmembrane helix</keyword>
<feature type="transmembrane region" description="Helical" evidence="6">
    <location>
        <begin position="473"/>
        <end position="492"/>
    </location>
</feature>
<proteinExistence type="predicted"/>
<feature type="transmembrane region" description="Helical" evidence="6">
    <location>
        <begin position="388"/>
        <end position="411"/>
    </location>
</feature>
<sequence>MNLIDFSASALSLLPPVVALSLAIITRRVLVSLGVGILLGAFLLGDFHIGQSLLYVFNKVKDVFIADGGINTWNMSIVSFLLLLGMMTALLTLSGGTHAFAEWAQVRVKSKRGSKLLAAFLGVFIFVDDYFNSLAVGSIARPVTDRFKVSRAKLAYILDSTAAPMCVVMPASSWGAYIMTIVSGILVSHGITEYSPLGAYIRLVPMNYYAIFALLMVFVVAWFQMDIGPMRQHELNAEQGVGFDSDSSMKDLSEELDIQESDHGKVSDLIMPIVMLIIATVSAMIYTGKTAMLADGKPFTVLGAFENTDVGTSLVFGGLIGLVVALYTVLKQRLETKAISHTLWIGAKSMFGAIVILVFAWTIGSVISDMKTGAYMSSLVQGNIDPHWLPAILFVLSGLMAFSTGTSWGTFGIMLPIAGDMAGTADVALMLPMLASVLAGSVFGDHCSPISDTTILSSTGARCHHIDHVATQLPYALVTAAVSLIGYIVLGLTDSSVIAFSATAVSFVVACFVMISISRSKMAAQSAIAR</sequence>
<dbReference type="Proteomes" id="UP001199044">
    <property type="component" value="Unassembled WGS sequence"/>
</dbReference>
<gene>
    <name evidence="8" type="ORF">LDJ79_13035</name>
</gene>
<dbReference type="PANTHER" id="PTHR43478:SF1">
    <property type="entry name" value="NA+_H+ ANTIPORTER NHAC-LIKE C-TERMINAL DOMAIN-CONTAINING PROTEIN"/>
    <property type="match status" value="1"/>
</dbReference>
<evidence type="ECO:0000256" key="4">
    <source>
        <dbReference type="ARBA" id="ARBA00022989"/>
    </source>
</evidence>
<evidence type="ECO:0000256" key="2">
    <source>
        <dbReference type="ARBA" id="ARBA00022475"/>
    </source>
</evidence>
<keyword evidence="3 6" id="KW-0812">Transmembrane</keyword>
<dbReference type="Pfam" id="PF03553">
    <property type="entry name" value="Na_H_antiporter"/>
    <property type="match status" value="1"/>
</dbReference>
<keyword evidence="9" id="KW-1185">Reference proteome</keyword>
<comment type="caution">
    <text evidence="8">The sequence shown here is derived from an EMBL/GenBank/DDBJ whole genome shotgun (WGS) entry which is preliminary data.</text>
</comment>
<dbReference type="InterPro" id="IPR018461">
    <property type="entry name" value="Na/H_Antiport_NhaC-like_C"/>
</dbReference>
<feature type="transmembrane region" description="Helical" evidence="6">
    <location>
        <begin position="77"/>
        <end position="96"/>
    </location>
</feature>
<keyword evidence="5 6" id="KW-0472">Membrane</keyword>
<comment type="subcellular location">
    <subcellularLocation>
        <location evidence="1">Cell membrane</location>
        <topology evidence="1">Multi-pass membrane protein</topology>
    </subcellularLocation>
</comment>
<feature type="transmembrane region" description="Helical" evidence="6">
    <location>
        <begin position="350"/>
        <end position="368"/>
    </location>
</feature>
<feature type="transmembrane region" description="Helical" evidence="6">
    <location>
        <begin position="116"/>
        <end position="140"/>
    </location>
</feature>